<dbReference type="Pfam" id="PF02606">
    <property type="entry name" value="LpxK"/>
    <property type="match status" value="1"/>
</dbReference>
<comment type="pathway">
    <text evidence="2 13">Glycolipid biosynthesis; lipid IV(A) biosynthesis; lipid IV(A) from (3R)-3-hydroxytetradecanoyl-[acyl-carrier-protein] and UDP-N-acetyl-alpha-D-glucosamine: step 6/6.</text>
</comment>
<evidence type="ECO:0000256" key="6">
    <source>
        <dbReference type="ARBA" id="ARBA00022556"/>
    </source>
</evidence>
<evidence type="ECO:0000256" key="2">
    <source>
        <dbReference type="ARBA" id="ARBA00004870"/>
    </source>
</evidence>
<comment type="catalytic activity">
    <reaction evidence="13">
        <text>a lipid A disaccharide + ATP = a lipid IVA + ADP + H(+)</text>
        <dbReference type="Rhea" id="RHEA:67840"/>
        <dbReference type="ChEBI" id="CHEBI:15378"/>
        <dbReference type="ChEBI" id="CHEBI:30616"/>
        <dbReference type="ChEBI" id="CHEBI:176343"/>
        <dbReference type="ChEBI" id="CHEBI:176425"/>
        <dbReference type="ChEBI" id="CHEBI:456216"/>
        <dbReference type="EC" id="2.7.1.130"/>
    </reaction>
</comment>
<comment type="function">
    <text evidence="1 13">Transfers the gamma-phosphate of ATP to the 4'-position of a tetraacyldisaccharide 1-phosphate intermediate (termed DS-1-P) to form tetraacyldisaccharide 1,4'-bis-phosphate (lipid IVA).</text>
</comment>
<keyword evidence="9 13" id="KW-0418">Kinase</keyword>
<dbReference type="GO" id="GO:0009029">
    <property type="term" value="F:lipid-A 4'-kinase activity"/>
    <property type="evidence" value="ECO:0007669"/>
    <property type="project" value="UniProtKB-UniRule"/>
</dbReference>
<comment type="similarity">
    <text evidence="13">Belongs to the LpxK family.</text>
</comment>
<protein>
    <recommendedName>
        <fullName evidence="4 13">Tetraacyldisaccharide 4'-kinase</fullName>
        <ecNumber evidence="3 13">2.7.1.130</ecNumber>
    </recommendedName>
    <alternativeName>
        <fullName evidence="12 13">Lipid A 4'-kinase</fullName>
    </alternativeName>
</protein>
<dbReference type="GO" id="GO:0005524">
    <property type="term" value="F:ATP binding"/>
    <property type="evidence" value="ECO:0007669"/>
    <property type="project" value="UniProtKB-UniRule"/>
</dbReference>
<dbReference type="InterPro" id="IPR003758">
    <property type="entry name" value="LpxK"/>
</dbReference>
<dbReference type="EMBL" id="SOZD01000003">
    <property type="protein sequence ID" value="TFF23027.1"/>
    <property type="molecule type" value="Genomic_DNA"/>
</dbReference>
<evidence type="ECO:0000256" key="12">
    <source>
        <dbReference type="ARBA" id="ARBA00029757"/>
    </source>
</evidence>
<dbReference type="AlphaFoldDB" id="A0A4Y8RJR8"/>
<evidence type="ECO:0000256" key="8">
    <source>
        <dbReference type="ARBA" id="ARBA00022741"/>
    </source>
</evidence>
<dbReference type="UniPathway" id="UPA00359">
    <property type="reaction ID" value="UER00482"/>
</dbReference>
<keyword evidence="5 13" id="KW-0444">Lipid biosynthesis</keyword>
<evidence type="ECO:0000256" key="4">
    <source>
        <dbReference type="ARBA" id="ARBA00016436"/>
    </source>
</evidence>
<proteinExistence type="inferred from homology"/>
<evidence type="ECO:0000256" key="3">
    <source>
        <dbReference type="ARBA" id="ARBA00012071"/>
    </source>
</evidence>
<dbReference type="InterPro" id="IPR027417">
    <property type="entry name" value="P-loop_NTPase"/>
</dbReference>
<evidence type="ECO:0000256" key="1">
    <source>
        <dbReference type="ARBA" id="ARBA00002274"/>
    </source>
</evidence>
<dbReference type="PANTHER" id="PTHR42724:SF1">
    <property type="entry name" value="TETRAACYLDISACCHARIDE 4'-KINASE, MITOCHONDRIAL-RELATED"/>
    <property type="match status" value="1"/>
</dbReference>
<dbReference type="NCBIfam" id="TIGR00682">
    <property type="entry name" value="lpxK"/>
    <property type="match status" value="1"/>
</dbReference>
<dbReference type="GO" id="GO:0009245">
    <property type="term" value="P:lipid A biosynthetic process"/>
    <property type="evidence" value="ECO:0007669"/>
    <property type="project" value="UniProtKB-UniRule"/>
</dbReference>
<dbReference type="PANTHER" id="PTHR42724">
    <property type="entry name" value="TETRAACYLDISACCHARIDE 4'-KINASE"/>
    <property type="match status" value="1"/>
</dbReference>
<evidence type="ECO:0000313" key="14">
    <source>
        <dbReference type="EMBL" id="TFF23027.1"/>
    </source>
</evidence>
<keyword evidence="11 13" id="KW-0443">Lipid metabolism</keyword>
<evidence type="ECO:0000256" key="11">
    <source>
        <dbReference type="ARBA" id="ARBA00023098"/>
    </source>
</evidence>
<name>A0A4Y8RJR8_9HYPH</name>
<comment type="caution">
    <text evidence="14">The sequence shown here is derived from an EMBL/GenBank/DDBJ whole genome shotgun (WGS) entry which is preliminary data.</text>
</comment>
<dbReference type="Proteomes" id="UP000298179">
    <property type="component" value="Unassembled WGS sequence"/>
</dbReference>
<dbReference type="HAMAP" id="MF_00409">
    <property type="entry name" value="LpxK"/>
    <property type="match status" value="1"/>
</dbReference>
<keyword evidence="15" id="KW-1185">Reference proteome</keyword>
<dbReference type="EC" id="2.7.1.130" evidence="3 13"/>
<keyword evidence="7 13" id="KW-0808">Transferase</keyword>
<keyword evidence="6 13" id="KW-0441">Lipid A biosynthesis</keyword>
<dbReference type="SUPFAM" id="SSF52540">
    <property type="entry name" value="P-loop containing nucleoside triphosphate hydrolases"/>
    <property type="match status" value="1"/>
</dbReference>
<evidence type="ECO:0000256" key="10">
    <source>
        <dbReference type="ARBA" id="ARBA00022840"/>
    </source>
</evidence>
<evidence type="ECO:0000256" key="9">
    <source>
        <dbReference type="ARBA" id="ARBA00022777"/>
    </source>
</evidence>
<organism evidence="14 15">
    <name type="scientific">Jiella endophytica</name>
    <dbReference type="NCBI Taxonomy" id="2558362"/>
    <lineage>
        <taxon>Bacteria</taxon>
        <taxon>Pseudomonadati</taxon>
        <taxon>Pseudomonadota</taxon>
        <taxon>Alphaproteobacteria</taxon>
        <taxon>Hyphomicrobiales</taxon>
        <taxon>Aurantimonadaceae</taxon>
        <taxon>Jiella</taxon>
    </lineage>
</organism>
<evidence type="ECO:0000313" key="15">
    <source>
        <dbReference type="Proteomes" id="UP000298179"/>
    </source>
</evidence>
<dbReference type="GO" id="GO:0005886">
    <property type="term" value="C:plasma membrane"/>
    <property type="evidence" value="ECO:0007669"/>
    <property type="project" value="TreeGrafter"/>
</dbReference>
<evidence type="ECO:0000256" key="7">
    <source>
        <dbReference type="ARBA" id="ARBA00022679"/>
    </source>
</evidence>
<keyword evidence="8 13" id="KW-0547">Nucleotide-binding</keyword>
<accession>A0A4Y8RJR8</accession>
<keyword evidence="10 13" id="KW-0067">ATP-binding</keyword>
<dbReference type="OrthoDB" id="9766423at2"/>
<sequence length="345" mass="36872">MKARAPSFWWQEPSVPSRMLAPLAGLYGAAAGRNLSRGERTAFDLPVLCIGNFTAGGGGKTPTALALGQAALAAGRRPGFVSRGHGRRARRAMIVDPDRHGVREVGDEPLLLAKVAPTAVAANRAAALALLSSEHDIDFVIMDDGFQSQRLKIDFALIALDARRGIGNGRVIPAGPLRAPLTDQIAHADALLVIGDGEAASRPLRMMARAGRPIFSARLVPKSRQILIGERLLAFAGIADPEKFYASLAELGAEVAETRDFPDHHGFTDSELYDLTETAAREGLILTTTAKDAVRLATGSEAAREFAGNCAVLDVALEFSSPAQAERIIRETLAAFERRRWAPRT</sequence>
<reference evidence="14 15" key="1">
    <citation type="submission" date="2019-03" db="EMBL/GenBank/DDBJ databases">
        <title>Jiella endophytica sp. nov., a novel endophytic bacterium isolated from root of Ficus microcarpa Linn. f.</title>
        <authorList>
            <person name="Tuo L."/>
        </authorList>
    </citation>
    <scope>NUCLEOTIDE SEQUENCE [LARGE SCALE GENOMIC DNA]</scope>
    <source>
        <strain evidence="14 15">CBS5Q-3</strain>
    </source>
</reference>
<evidence type="ECO:0000256" key="5">
    <source>
        <dbReference type="ARBA" id="ARBA00022516"/>
    </source>
</evidence>
<dbReference type="GO" id="GO:0009244">
    <property type="term" value="P:lipopolysaccharide core region biosynthetic process"/>
    <property type="evidence" value="ECO:0007669"/>
    <property type="project" value="TreeGrafter"/>
</dbReference>
<evidence type="ECO:0000256" key="13">
    <source>
        <dbReference type="HAMAP-Rule" id="MF_00409"/>
    </source>
</evidence>
<gene>
    <name evidence="13" type="primary">lpxK</name>
    <name evidence="14" type="ORF">E3C22_11310</name>
</gene>
<feature type="binding site" evidence="13">
    <location>
        <begin position="54"/>
        <end position="61"/>
    </location>
    <ligand>
        <name>ATP</name>
        <dbReference type="ChEBI" id="CHEBI:30616"/>
    </ligand>
</feature>